<organism evidence="2 3">
    <name type="scientific">Zea mays</name>
    <name type="common">Maize</name>
    <dbReference type="NCBI Taxonomy" id="4577"/>
    <lineage>
        <taxon>Eukaryota</taxon>
        <taxon>Viridiplantae</taxon>
        <taxon>Streptophyta</taxon>
        <taxon>Embryophyta</taxon>
        <taxon>Tracheophyta</taxon>
        <taxon>Spermatophyta</taxon>
        <taxon>Magnoliopsida</taxon>
        <taxon>Liliopsida</taxon>
        <taxon>Poales</taxon>
        <taxon>Poaceae</taxon>
        <taxon>PACMAD clade</taxon>
        <taxon>Panicoideae</taxon>
        <taxon>Andropogonodae</taxon>
        <taxon>Andropogoneae</taxon>
        <taxon>Tripsacinae</taxon>
        <taxon>Zea</taxon>
    </lineage>
</organism>
<name>A0A804PBU8_MAIZE</name>
<reference evidence="2" key="2">
    <citation type="submission" date="2019-07" db="EMBL/GenBank/DDBJ databases">
        <authorList>
            <person name="Seetharam A."/>
            <person name="Woodhouse M."/>
            <person name="Cannon E."/>
        </authorList>
    </citation>
    <scope>NUCLEOTIDE SEQUENCE [LARGE SCALE GENOMIC DNA]</scope>
    <source>
        <strain evidence="2">cv. B73</strain>
    </source>
</reference>
<accession>A0A804PBU8</accession>
<dbReference type="AlphaFoldDB" id="A0A804PBU8"/>
<evidence type="ECO:0000313" key="2">
    <source>
        <dbReference type="EnsemblPlants" id="Zm00001eb224930_P001"/>
    </source>
</evidence>
<dbReference type="InParanoid" id="A0A804PBU8"/>
<protein>
    <submittedName>
        <fullName evidence="2">Uncharacterized protein</fullName>
    </submittedName>
</protein>
<dbReference type="Gramene" id="Zm00001eb224930_T001">
    <property type="protein sequence ID" value="Zm00001eb224930_P001"/>
    <property type="gene ID" value="Zm00001eb224930"/>
</dbReference>
<evidence type="ECO:0000256" key="1">
    <source>
        <dbReference type="SAM" id="MobiDB-lite"/>
    </source>
</evidence>
<feature type="compositionally biased region" description="Polar residues" evidence="1">
    <location>
        <begin position="112"/>
        <end position="124"/>
    </location>
</feature>
<feature type="region of interest" description="Disordered" evidence="1">
    <location>
        <begin position="106"/>
        <end position="164"/>
    </location>
</feature>
<reference evidence="3" key="1">
    <citation type="journal article" date="2009" name="Science">
        <title>The B73 maize genome: complexity, diversity, and dynamics.</title>
        <authorList>
            <person name="Schnable P.S."/>
            <person name="Ware D."/>
            <person name="Fulton R.S."/>
            <person name="Stein J.C."/>
            <person name="Wei F."/>
            <person name="Pasternak S."/>
            <person name="Liang C."/>
            <person name="Zhang J."/>
            <person name="Fulton L."/>
            <person name="Graves T.A."/>
            <person name="Minx P."/>
            <person name="Reily A.D."/>
            <person name="Courtney L."/>
            <person name="Kruchowski S.S."/>
            <person name="Tomlinson C."/>
            <person name="Strong C."/>
            <person name="Delehaunty K."/>
            <person name="Fronick C."/>
            <person name="Courtney B."/>
            <person name="Rock S.M."/>
            <person name="Belter E."/>
            <person name="Du F."/>
            <person name="Kim K."/>
            <person name="Abbott R.M."/>
            <person name="Cotton M."/>
            <person name="Levy A."/>
            <person name="Marchetto P."/>
            <person name="Ochoa K."/>
            <person name="Jackson S.M."/>
            <person name="Gillam B."/>
            <person name="Chen W."/>
            <person name="Yan L."/>
            <person name="Higginbotham J."/>
            <person name="Cardenas M."/>
            <person name="Waligorski J."/>
            <person name="Applebaum E."/>
            <person name="Phelps L."/>
            <person name="Falcone J."/>
            <person name="Kanchi K."/>
            <person name="Thane T."/>
            <person name="Scimone A."/>
            <person name="Thane N."/>
            <person name="Henke J."/>
            <person name="Wang T."/>
            <person name="Ruppert J."/>
            <person name="Shah N."/>
            <person name="Rotter K."/>
            <person name="Hodges J."/>
            <person name="Ingenthron E."/>
            <person name="Cordes M."/>
            <person name="Kohlberg S."/>
            <person name="Sgro J."/>
            <person name="Delgado B."/>
            <person name="Mead K."/>
            <person name="Chinwalla A."/>
            <person name="Leonard S."/>
            <person name="Crouse K."/>
            <person name="Collura K."/>
            <person name="Kudrna D."/>
            <person name="Currie J."/>
            <person name="He R."/>
            <person name="Angelova A."/>
            <person name="Rajasekar S."/>
            <person name="Mueller T."/>
            <person name="Lomeli R."/>
            <person name="Scara G."/>
            <person name="Ko A."/>
            <person name="Delaney K."/>
            <person name="Wissotski M."/>
            <person name="Lopez G."/>
            <person name="Campos D."/>
            <person name="Braidotti M."/>
            <person name="Ashley E."/>
            <person name="Golser W."/>
            <person name="Kim H."/>
            <person name="Lee S."/>
            <person name="Lin J."/>
            <person name="Dujmic Z."/>
            <person name="Kim W."/>
            <person name="Talag J."/>
            <person name="Zuccolo A."/>
            <person name="Fan C."/>
            <person name="Sebastian A."/>
            <person name="Kramer M."/>
            <person name="Spiegel L."/>
            <person name="Nascimento L."/>
            <person name="Zutavern T."/>
            <person name="Miller B."/>
            <person name="Ambroise C."/>
            <person name="Muller S."/>
            <person name="Spooner W."/>
            <person name="Narechania A."/>
            <person name="Ren L."/>
            <person name="Wei S."/>
            <person name="Kumari S."/>
            <person name="Faga B."/>
            <person name="Levy M.J."/>
            <person name="McMahan L."/>
            <person name="Van Buren P."/>
            <person name="Vaughn M.W."/>
            <person name="Ying K."/>
            <person name="Yeh C.-T."/>
            <person name="Emrich S.J."/>
            <person name="Jia Y."/>
            <person name="Kalyanaraman A."/>
            <person name="Hsia A.-P."/>
            <person name="Barbazuk W.B."/>
            <person name="Baucom R.S."/>
            <person name="Brutnell T.P."/>
            <person name="Carpita N.C."/>
            <person name="Chaparro C."/>
            <person name="Chia J.-M."/>
            <person name="Deragon J.-M."/>
            <person name="Estill J.C."/>
            <person name="Fu Y."/>
            <person name="Jeddeloh J.A."/>
            <person name="Han Y."/>
            <person name="Lee H."/>
            <person name="Li P."/>
            <person name="Lisch D.R."/>
            <person name="Liu S."/>
            <person name="Liu Z."/>
            <person name="Nagel D.H."/>
            <person name="McCann M.C."/>
            <person name="SanMiguel P."/>
            <person name="Myers A.M."/>
            <person name="Nettleton D."/>
            <person name="Nguyen J."/>
            <person name="Penning B.W."/>
            <person name="Ponnala L."/>
            <person name="Schneider K.L."/>
            <person name="Schwartz D.C."/>
            <person name="Sharma A."/>
            <person name="Soderlund C."/>
            <person name="Springer N.M."/>
            <person name="Sun Q."/>
            <person name="Wang H."/>
            <person name="Waterman M."/>
            <person name="Westerman R."/>
            <person name="Wolfgruber T.K."/>
            <person name="Yang L."/>
            <person name="Yu Y."/>
            <person name="Zhang L."/>
            <person name="Zhou S."/>
            <person name="Zhu Q."/>
            <person name="Bennetzen J.L."/>
            <person name="Dawe R.K."/>
            <person name="Jiang J."/>
            <person name="Jiang N."/>
            <person name="Presting G.G."/>
            <person name="Wessler S.R."/>
            <person name="Aluru S."/>
            <person name="Martienssen R.A."/>
            <person name="Clifton S.W."/>
            <person name="McCombie W.R."/>
            <person name="Wing R.A."/>
            <person name="Wilson R.K."/>
        </authorList>
    </citation>
    <scope>NUCLEOTIDE SEQUENCE [LARGE SCALE GENOMIC DNA]</scope>
    <source>
        <strain evidence="3">cv. B73</strain>
    </source>
</reference>
<dbReference type="Proteomes" id="UP000007305">
    <property type="component" value="Chromosome 5"/>
</dbReference>
<keyword evidence="3" id="KW-1185">Reference proteome</keyword>
<dbReference type="EnsemblPlants" id="Zm00001eb224930_T001">
    <property type="protein sequence ID" value="Zm00001eb224930_P001"/>
    <property type="gene ID" value="Zm00001eb224930"/>
</dbReference>
<evidence type="ECO:0000313" key="3">
    <source>
        <dbReference type="Proteomes" id="UP000007305"/>
    </source>
</evidence>
<reference evidence="2" key="3">
    <citation type="submission" date="2021-05" db="UniProtKB">
        <authorList>
            <consortium name="EnsemblPlants"/>
        </authorList>
    </citation>
    <scope>IDENTIFICATION</scope>
    <source>
        <strain evidence="2">cv. B73</strain>
    </source>
</reference>
<sequence length="164" mass="17410">MRAGLTMAAAAQPCSSSTLWRSALTWPRRSASPEPGVRRGALRRVLAAVEAGVVSVAWRAPAASPTMGESLVMSCRAARGWVSPAAAFLAREKRAAESGPAAALFSAENRRWASSGNTSNNASRLQKRSKDQETESQGGRRGLTGRCGGERAGDPPGRQRRLHR</sequence>
<proteinExistence type="predicted"/>